<reference evidence="2 3" key="1">
    <citation type="submission" date="2016-03" db="EMBL/GenBank/DDBJ databases">
        <title>Complete genome sequence of a novel chlorpyrifos degrading bacterium, Cupriavidus nantongensis sp. X1.</title>
        <authorList>
            <person name="Fang L."/>
        </authorList>
    </citation>
    <scope>NUCLEOTIDE SEQUENCE [LARGE SCALE GENOMIC DNA]</scope>
    <source>
        <strain evidence="2 3">X1</strain>
    </source>
</reference>
<dbReference type="EMBL" id="CP014844">
    <property type="protein sequence ID" value="AMR78479.1"/>
    <property type="molecule type" value="Genomic_DNA"/>
</dbReference>
<name>A0A142JK67_9BURK</name>
<gene>
    <name evidence="2" type="ORF">A2G96_12435</name>
</gene>
<dbReference type="STRING" id="1796606.A2G96_12435"/>
<keyword evidence="1" id="KW-0732">Signal</keyword>
<dbReference type="InterPro" id="IPR025737">
    <property type="entry name" value="FApF"/>
</dbReference>
<evidence type="ECO:0000313" key="2">
    <source>
        <dbReference type="EMBL" id="AMR78479.1"/>
    </source>
</evidence>
<accession>A0A142JK67</accession>
<dbReference type="RefSeq" id="WP_062799587.1">
    <property type="nucleotide sequence ID" value="NZ_CP014844.1"/>
</dbReference>
<proteinExistence type="predicted"/>
<evidence type="ECO:0000313" key="3">
    <source>
        <dbReference type="Proteomes" id="UP000075238"/>
    </source>
</evidence>
<organism evidence="2 3">
    <name type="scientific">Cupriavidus nantongensis</name>
    <dbReference type="NCBI Taxonomy" id="1796606"/>
    <lineage>
        <taxon>Bacteria</taxon>
        <taxon>Pseudomonadati</taxon>
        <taxon>Pseudomonadota</taxon>
        <taxon>Betaproteobacteria</taxon>
        <taxon>Burkholderiales</taxon>
        <taxon>Burkholderiaceae</taxon>
        <taxon>Cupriavidus</taxon>
    </lineage>
</organism>
<dbReference type="Pfam" id="PF13557">
    <property type="entry name" value="Phenol_MetA_deg"/>
    <property type="match status" value="1"/>
</dbReference>
<keyword evidence="3" id="KW-1185">Reference proteome</keyword>
<dbReference type="KEGG" id="cnan:A2G96_12435"/>
<protein>
    <recommendedName>
        <fullName evidence="4">Phenol degradation protein meta</fullName>
    </recommendedName>
</protein>
<sequence length="326" mass="35571">MGSIDGTKAQRARALLPVRFGRLALAAACAASSVPARATEGGGNSYPIGVDNLYSGLMLPEGANWLLFYQHYDAGSFKDNTGHDNPKLASFHLRLDALAPRLSYVWPDVRLFGANLETRVVVPVVSANLAMSVARQVPLPPLAKGGNKTGLADMTLAPVVLGWHGGAFHQMAGVEFHLKTGAYDVHDPVNIGRNYYQIAPSYAFTWFPTRNVDISAKLRYGFNTRNEATRYQSGNEATIEFSAGYRVTPRLTLGLNGYYYVQTTDDTQNGARVNGNGNRGRVTALGPDICFQLTDKVSFSLKGQFEFGARNRPEGNRIWAMGRISF</sequence>
<evidence type="ECO:0008006" key="4">
    <source>
        <dbReference type="Google" id="ProtNLM"/>
    </source>
</evidence>
<feature type="chain" id="PRO_5007498015" description="Phenol degradation protein meta" evidence="1">
    <location>
        <begin position="39"/>
        <end position="326"/>
    </location>
</feature>
<dbReference type="OrthoDB" id="8639774at2"/>
<dbReference type="AlphaFoldDB" id="A0A142JK67"/>
<dbReference type="Proteomes" id="UP000075238">
    <property type="component" value="Chromosome 1"/>
</dbReference>
<evidence type="ECO:0000256" key="1">
    <source>
        <dbReference type="SAM" id="SignalP"/>
    </source>
</evidence>
<feature type="signal peptide" evidence="1">
    <location>
        <begin position="1"/>
        <end position="38"/>
    </location>
</feature>